<dbReference type="EMBL" id="FONX01000004">
    <property type="protein sequence ID" value="SFE69171.1"/>
    <property type="molecule type" value="Genomic_DNA"/>
</dbReference>
<gene>
    <name evidence="2" type="ORF">SAMN04489711_104163</name>
</gene>
<evidence type="ECO:0000259" key="1">
    <source>
        <dbReference type="Pfam" id="PF16289"/>
    </source>
</evidence>
<feature type="domain" description="DUF4935" evidence="1">
    <location>
        <begin position="20"/>
        <end position="187"/>
    </location>
</feature>
<dbReference type="Pfam" id="PF16289">
    <property type="entry name" value="PIN_12"/>
    <property type="match status" value="1"/>
</dbReference>
<evidence type="ECO:0000313" key="2">
    <source>
        <dbReference type="EMBL" id="SFE69171.1"/>
    </source>
</evidence>
<dbReference type="AlphaFoldDB" id="A0A1I2CLK5"/>
<reference evidence="3" key="1">
    <citation type="submission" date="2016-10" db="EMBL/GenBank/DDBJ databases">
        <authorList>
            <person name="Varghese N."/>
            <person name="Submissions S."/>
        </authorList>
    </citation>
    <scope>NUCLEOTIDE SEQUENCE [LARGE SCALE GENOMIC DNA]</scope>
    <source>
        <strain evidence="3">DSM 27981</strain>
    </source>
</reference>
<name>A0A1I2CLK5_9BURK</name>
<keyword evidence="3" id="KW-1185">Reference proteome</keyword>
<proteinExistence type="predicted"/>
<accession>A0A1I2CLK5</accession>
<protein>
    <recommendedName>
        <fullName evidence="1">DUF4935 domain-containing protein</fullName>
    </recommendedName>
</protein>
<dbReference type="OrthoDB" id="9766796at2"/>
<organism evidence="2 3">
    <name type="scientific">Paracidovorax wautersii</name>
    <dbReference type="NCBI Taxonomy" id="1177982"/>
    <lineage>
        <taxon>Bacteria</taxon>
        <taxon>Pseudomonadati</taxon>
        <taxon>Pseudomonadota</taxon>
        <taxon>Betaproteobacteria</taxon>
        <taxon>Burkholderiales</taxon>
        <taxon>Comamonadaceae</taxon>
        <taxon>Paracidovorax</taxon>
    </lineage>
</organism>
<dbReference type="Proteomes" id="UP000199119">
    <property type="component" value="Unassembled WGS sequence"/>
</dbReference>
<evidence type="ECO:0000313" key="3">
    <source>
        <dbReference type="Proteomes" id="UP000199119"/>
    </source>
</evidence>
<dbReference type="InterPro" id="IPR032557">
    <property type="entry name" value="DUF4935"/>
</dbReference>
<sequence length="377" mass="41487">MNKAEIERYILEGTTLKVAISVDTCIYQQHGFRLESGQLRHLEQFSGTPGVVVMSDVVQHEVLAHMVTEAVKAKSKLKGALEDVRDHWPAAARAPTPSGILGTETAEVVTAVRLDAFLSRCGGEVVNASGRVGIADLMKRYFQPSLPFESSGDKKHEFPDAVALIALESWAEEHNKPILLVSNDRGWQAFAEASKHLSCVAALDEALALFQKRDATRTRLVEHVTALLEAKAESWDGLRELASLLNSTMWVEDASAMFDYEIDLQVDVTEVKFVNDAVLGSLRAIDYSNGALTVIGEFEVIASVEATFDFVMDGVNLGGCVVSENKIVDFEALITFEEPGGDELNAIAIELVRRMHKLDFGHVQPDYSDEDPTFEKY</sequence>
<dbReference type="RefSeq" id="WP_092939100.1">
    <property type="nucleotide sequence ID" value="NZ_FONX01000004.1"/>
</dbReference>